<name>A0AAU8N4M2_9ACTO</name>
<dbReference type="PROSITE" id="PS51762">
    <property type="entry name" value="GH16_2"/>
    <property type="match status" value="1"/>
</dbReference>
<keyword evidence="2" id="KW-0472">Membrane</keyword>
<feature type="transmembrane region" description="Helical" evidence="2">
    <location>
        <begin position="487"/>
        <end position="507"/>
    </location>
</feature>
<reference evidence="5" key="1">
    <citation type="submission" date="2024-05" db="EMBL/GenBank/DDBJ databases">
        <title>Draft genome assemblies of 36 bacteria isolated from hibernating arctic ground squirrels.</title>
        <authorList>
            <person name="McKee H."/>
            <person name="Mullen L."/>
            <person name="Drown D.M."/>
            <person name="Duddleston K.N."/>
        </authorList>
    </citation>
    <scope>NUCLEOTIDE SEQUENCE</scope>
    <source>
        <strain evidence="5">AR004</strain>
    </source>
</reference>
<evidence type="ECO:0000259" key="4">
    <source>
        <dbReference type="PROSITE" id="PS51762"/>
    </source>
</evidence>
<sequence length="512" mass="53548">MISRRHALTSLAVLAGLPAATVLTASPARAEGARIDPTGPGWALAPSLSDEFTTLDESRWRKGLWYPVSADAGHFSPDNALVSDGALRLEARREPSEAGGKTIPMTFGAVESRFDTPGLNSYIEVRARCLDTANILSAIWLQSSTLTGEDRLIADPNPEIDVQESVTDTDVNWAHHLWPWTGSGHTRRDARPSGGRHSAGVDLTADFHLYGVERSGAHVRLYLDRVLYADIDTSALEPNFGSLARMSRHVVLSLEGHSRSPHRPDLLPRSFDIDYVRTYVNDADVVRADGKRRLVSPDGRLLANRGGRLVLVPASETAEGAWWALTQHADLTYEITAEGAYLAQERPDGWYARNLLVVARPEPGAGADDASSLARWHVRGTGDCAQLLNKVSGLPLVIDEGGQGVVVRGEDGATCWRLEAPAEPGPSPSPSQGPGAPSPSASAAPTPSVAPTPSAGATDPAAPSPSPAPTAPSSGGAGNGPLASTGAPAAVTAAAAAAIAAAGGALLRRRGA</sequence>
<feature type="signal peptide" evidence="3">
    <location>
        <begin position="1"/>
        <end position="30"/>
    </location>
</feature>
<evidence type="ECO:0000256" key="3">
    <source>
        <dbReference type="SAM" id="SignalP"/>
    </source>
</evidence>
<dbReference type="Gene3D" id="2.60.120.200">
    <property type="match status" value="1"/>
</dbReference>
<dbReference type="GO" id="GO:0005975">
    <property type="term" value="P:carbohydrate metabolic process"/>
    <property type="evidence" value="ECO:0007669"/>
    <property type="project" value="InterPro"/>
</dbReference>
<protein>
    <submittedName>
        <fullName evidence="5">Family 16 glycosylhydrolase</fullName>
    </submittedName>
</protein>
<proteinExistence type="predicted"/>
<dbReference type="RefSeq" id="WP_366181031.1">
    <property type="nucleotide sequence ID" value="NZ_CP159989.1"/>
</dbReference>
<feature type="compositionally biased region" description="Low complexity" evidence="1">
    <location>
        <begin position="432"/>
        <end position="461"/>
    </location>
</feature>
<dbReference type="GO" id="GO:0004553">
    <property type="term" value="F:hydrolase activity, hydrolyzing O-glycosyl compounds"/>
    <property type="evidence" value="ECO:0007669"/>
    <property type="project" value="InterPro"/>
</dbReference>
<keyword evidence="3" id="KW-0732">Signal</keyword>
<dbReference type="Pfam" id="PF00722">
    <property type="entry name" value="Glyco_hydro_16"/>
    <property type="match status" value="1"/>
</dbReference>
<gene>
    <name evidence="5" type="ORF">ABXS69_02540</name>
</gene>
<evidence type="ECO:0000256" key="1">
    <source>
        <dbReference type="SAM" id="MobiDB-lite"/>
    </source>
</evidence>
<dbReference type="AlphaFoldDB" id="A0AAU8N4M2"/>
<feature type="compositionally biased region" description="Low complexity" evidence="1">
    <location>
        <begin position="480"/>
        <end position="495"/>
    </location>
</feature>
<dbReference type="InterPro" id="IPR013320">
    <property type="entry name" value="ConA-like_dom_sf"/>
</dbReference>
<feature type="chain" id="PRO_5043851773" evidence="3">
    <location>
        <begin position="31"/>
        <end position="512"/>
    </location>
</feature>
<evidence type="ECO:0000256" key="2">
    <source>
        <dbReference type="SAM" id="Phobius"/>
    </source>
</evidence>
<keyword evidence="2" id="KW-1133">Transmembrane helix</keyword>
<keyword evidence="2" id="KW-0812">Transmembrane</keyword>
<organism evidence="5">
    <name type="scientific">Actinomyces timonensis</name>
    <dbReference type="NCBI Taxonomy" id="1288391"/>
    <lineage>
        <taxon>Bacteria</taxon>
        <taxon>Bacillati</taxon>
        <taxon>Actinomycetota</taxon>
        <taxon>Actinomycetes</taxon>
        <taxon>Actinomycetales</taxon>
        <taxon>Actinomycetaceae</taxon>
        <taxon>Actinomyces</taxon>
    </lineage>
</organism>
<dbReference type="PROSITE" id="PS51318">
    <property type="entry name" value="TAT"/>
    <property type="match status" value="1"/>
</dbReference>
<dbReference type="SUPFAM" id="SSF49899">
    <property type="entry name" value="Concanavalin A-like lectins/glucanases"/>
    <property type="match status" value="1"/>
</dbReference>
<feature type="region of interest" description="Disordered" evidence="1">
    <location>
        <begin position="418"/>
        <end position="495"/>
    </location>
</feature>
<dbReference type="InterPro" id="IPR006311">
    <property type="entry name" value="TAT_signal"/>
</dbReference>
<evidence type="ECO:0000313" key="5">
    <source>
        <dbReference type="EMBL" id="XCP82796.1"/>
    </source>
</evidence>
<dbReference type="InterPro" id="IPR000757">
    <property type="entry name" value="Beta-glucanase-like"/>
</dbReference>
<accession>A0AAU8N4M2</accession>
<dbReference type="EMBL" id="CP159989">
    <property type="protein sequence ID" value="XCP82796.1"/>
    <property type="molecule type" value="Genomic_DNA"/>
</dbReference>
<feature type="domain" description="GH16" evidence="4">
    <location>
        <begin position="40"/>
        <end position="284"/>
    </location>
</feature>